<dbReference type="InterPro" id="IPR011105">
    <property type="entry name" value="Cell_wall_hydrolase_SleB"/>
</dbReference>
<comment type="caution">
    <text evidence="3">The sequence shown here is derived from an EMBL/GenBank/DDBJ whole genome shotgun (WGS) entry which is preliminary data.</text>
</comment>
<feature type="signal peptide" evidence="1">
    <location>
        <begin position="1"/>
        <end position="21"/>
    </location>
</feature>
<sequence>MKTLTLFLAAALLCLPAAAQADPAAAQRLSSPAAQARLLAMTEPDCDRLRDEPLACLACNLYHEARSEGRDGMRLVGKVTMNRVASPAFPDRICEVVWQRRGKGRAQFSWTDDGRADLVREPDAWRDAVANAAVMIHDHFDPHVTARIDGRSYGPDLLWYHTDSVTPDWSRHLQKAAAVGRHIAYRAPPEPPAEAPST</sequence>
<proteinExistence type="predicted"/>
<accession>A0ABV7KWV8</accession>
<name>A0ABV7KWV8_9PROT</name>
<dbReference type="RefSeq" id="WP_379899018.1">
    <property type="nucleotide sequence ID" value="NZ_JBHRTR010000018.1"/>
</dbReference>
<evidence type="ECO:0000313" key="3">
    <source>
        <dbReference type="EMBL" id="MFC3226873.1"/>
    </source>
</evidence>
<keyword evidence="1" id="KW-0732">Signal</keyword>
<evidence type="ECO:0000313" key="4">
    <source>
        <dbReference type="Proteomes" id="UP001595528"/>
    </source>
</evidence>
<dbReference type="GO" id="GO:0016787">
    <property type="term" value="F:hydrolase activity"/>
    <property type="evidence" value="ECO:0007669"/>
    <property type="project" value="UniProtKB-KW"/>
</dbReference>
<dbReference type="Pfam" id="PF07486">
    <property type="entry name" value="Hydrolase_2"/>
    <property type="match status" value="1"/>
</dbReference>
<gene>
    <name evidence="3" type="ORF">ACFOGJ_06515</name>
</gene>
<keyword evidence="4" id="KW-1185">Reference proteome</keyword>
<organism evidence="3 4">
    <name type="scientific">Marinibaculum pumilum</name>
    <dbReference type="NCBI Taxonomy" id="1766165"/>
    <lineage>
        <taxon>Bacteria</taxon>
        <taxon>Pseudomonadati</taxon>
        <taxon>Pseudomonadota</taxon>
        <taxon>Alphaproteobacteria</taxon>
        <taxon>Rhodospirillales</taxon>
        <taxon>Rhodospirillaceae</taxon>
        <taxon>Marinibaculum</taxon>
    </lineage>
</organism>
<evidence type="ECO:0000259" key="2">
    <source>
        <dbReference type="Pfam" id="PF07486"/>
    </source>
</evidence>
<dbReference type="InterPro" id="IPR042047">
    <property type="entry name" value="SleB_dom1"/>
</dbReference>
<keyword evidence="3" id="KW-0378">Hydrolase</keyword>
<feature type="domain" description="Cell wall hydrolase SleB" evidence="2">
    <location>
        <begin position="68"/>
        <end position="183"/>
    </location>
</feature>
<feature type="chain" id="PRO_5046201881" evidence="1">
    <location>
        <begin position="22"/>
        <end position="198"/>
    </location>
</feature>
<reference evidence="4" key="1">
    <citation type="journal article" date="2019" name="Int. J. Syst. Evol. Microbiol.">
        <title>The Global Catalogue of Microorganisms (GCM) 10K type strain sequencing project: providing services to taxonomists for standard genome sequencing and annotation.</title>
        <authorList>
            <consortium name="The Broad Institute Genomics Platform"/>
            <consortium name="The Broad Institute Genome Sequencing Center for Infectious Disease"/>
            <person name="Wu L."/>
            <person name="Ma J."/>
        </authorList>
    </citation>
    <scope>NUCLEOTIDE SEQUENCE [LARGE SCALE GENOMIC DNA]</scope>
    <source>
        <strain evidence="4">KCTC 42964</strain>
    </source>
</reference>
<dbReference type="EMBL" id="JBHRTR010000018">
    <property type="protein sequence ID" value="MFC3226873.1"/>
    <property type="molecule type" value="Genomic_DNA"/>
</dbReference>
<dbReference type="Gene3D" id="1.10.10.2520">
    <property type="entry name" value="Cell wall hydrolase SleB, domain 1"/>
    <property type="match status" value="1"/>
</dbReference>
<evidence type="ECO:0000256" key="1">
    <source>
        <dbReference type="SAM" id="SignalP"/>
    </source>
</evidence>
<protein>
    <submittedName>
        <fullName evidence="3">Cell wall hydrolase</fullName>
    </submittedName>
</protein>
<dbReference type="Proteomes" id="UP001595528">
    <property type="component" value="Unassembled WGS sequence"/>
</dbReference>